<accession>A0A0F9TH09</accession>
<feature type="transmembrane region" description="Helical" evidence="1">
    <location>
        <begin position="55"/>
        <end position="75"/>
    </location>
</feature>
<feature type="transmembrane region" description="Helical" evidence="1">
    <location>
        <begin position="6"/>
        <end position="23"/>
    </location>
</feature>
<evidence type="ECO:0000313" key="2">
    <source>
        <dbReference type="EMBL" id="KKN40733.1"/>
    </source>
</evidence>
<gene>
    <name evidence="2" type="ORF">LCGC14_0730410</name>
</gene>
<protein>
    <submittedName>
        <fullName evidence="2">Uncharacterized protein</fullName>
    </submittedName>
</protein>
<sequence>MDMILVPIYIIISILICAFYTISSGHSDWGKSFKLFGVDPQKTLLCIYAKKGCKMIEYIIIFFAVIVALSCWFTGERIEALNWLQLAGILLIHNEMKKAKDTG</sequence>
<reference evidence="2" key="1">
    <citation type="journal article" date="2015" name="Nature">
        <title>Complex archaea that bridge the gap between prokaryotes and eukaryotes.</title>
        <authorList>
            <person name="Spang A."/>
            <person name="Saw J.H."/>
            <person name="Jorgensen S.L."/>
            <person name="Zaremba-Niedzwiedzka K."/>
            <person name="Martijn J."/>
            <person name="Lind A.E."/>
            <person name="van Eijk R."/>
            <person name="Schleper C."/>
            <person name="Guy L."/>
            <person name="Ettema T.J."/>
        </authorList>
    </citation>
    <scope>NUCLEOTIDE SEQUENCE</scope>
</reference>
<keyword evidence="1" id="KW-0812">Transmembrane</keyword>
<comment type="caution">
    <text evidence="2">The sequence shown here is derived from an EMBL/GenBank/DDBJ whole genome shotgun (WGS) entry which is preliminary data.</text>
</comment>
<dbReference type="AlphaFoldDB" id="A0A0F9TH09"/>
<keyword evidence="1" id="KW-0472">Membrane</keyword>
<name>A0A0F9TH09_9ZZZZ</name>
<dbReference type="EMBL" id="LAZR01001687">
    <property type="protein sequence ID" value="KKN40733.1"/>
    <property type="molecule type" value="Genomic_DNA"/>
</dbReference>
<organism evidence="2">
    <name type="scientific">marine sediment metagenome</name>
    <dbReference type="NCBI Taxonomy" id="412755"/>
    <lineage>
        <taxon>unclassified sequences</taxon>
        <taxon>metagenomes</taxon>
        <taxon>ecological metagenomes</taxon>
    </lineage>
</organism>
<proteinExistence type="predicted"/>
<evidence type="ECO:0000256" key="1">
    <source>
        <dbReference type="SAM" id="Phobius"/>
    </source>
</evidence>
<keyword evidence="1" id="KW-1133">Transmembrane helix</keyword>